<dbReference type="InterPro" id="IPR009057">
    <property type="entry name" value="Homeodomain-like_sf"/>
</dbReference>
<dbReference type="GO" id="GO:0000976">
    <property type="term" value="F:transcription cis-regulatory region binding"/>
    <property type="evidence" value="ECO:0007669"/>
    <property type="project" value="TreeGrafter"/>
</dbReference>
<evidence type="ECO:0000256" key="2">
    <source>
        <dbReference type="ARBA" id="ARBA00023125"/>
    </source>
</evidence>
<accession>A0A939EAG5</accession>
<dbReference type="Pfam" id="PF12833">
    <property type="entry name" value="HTH_18"/>
    <property type="match status" value="1"/>
</dbReference>
<dbReference type="GO" id="GO:0005829">
    <property type="term" value="C:cytosol"/>
    <property type="evidence" value="ECO:0007669"/>
    <property type="project" value="TreeGrafter"/>
</dbReference>
<gene>
    <name evidence="6" type="ORF">JF539_03215</name>
</gene>
<reference evidence="6" key="1">
    <citation type="submission" date="2020-12" db="EMBL/GenBank/DDBJ databases">
        <title>Oil enriched cultivation method for isolating marine PHA-producing bacteria.</title>
        <authorList>
            <person name="Zheng W."/>
            <person name="Yu S."/>
            <person name="Huang Y."/>
        </authorList>
    </citation>
    <scope>NUCLEOTIDE SEQUENCE</scope>
    <source>
        <strain evidence="6">SY-2-12</strain>
    </source>
</reference>
<name>A0A939EAG5_9HYPH</name>
<dbReference type="Pfam" id="PF12625">
    <property type="entry name" value="Arabinose_bd"/>
    <property type="match status" value="1"/>
</dbReference>
<evidence type="ECO:0000259" key="5">
    <source>
        <dbReference type="PROSITE" id="PS01124"/>
    </source>
</evidence>
<evidence type="ECO:0000256" key="4">
    <source>
        <dbReference type="SAM" id="MobiDB-lite"/>
    </source>
</evidence>
<sequence>MALKGEWARADAISVLRDFCSKEDLDWPQIARRHNFDLSVLDDPKGIVPITVLDGVFETVAEELGDDARMFDLFHRIETGRFSIFDYLFACAPSLREGCKAWEKFLPIRTNAYSMIFRETETGGCIEWVVPEGSGKWQQNMFARIAWASRQIELALDVQAPPILIEMACRAPHGTSDFLRKYQGRIRFNAPHYSISFPKALLARPLQRNDSHLYEIIYKAALEELKSFGQMESPLSRVANEVASNLSNGACTLPKISARLGMSQRAVQRLLEKEGTSFRKLSEAIRRSAAERYLRSTDLPMKEIAYLLGFSELSTFSRAVKIWFGVSPRKVRDGPSRHMPVKGGIQGTLKTPKSM</sequence>
<keyword evidence="2" id="KW-0238">DNA-binding</keyword>
<evidence type="ECO:0000256" key="3">
    <source>
        <dbReference type="ARBA" id="ARBA00023163"/>
    </source>
</evidence>
<feature type="domain" description="HTH araC/xylS-type" evidence="5">
    <location>
        <begin position="236"/>
        <end position="334"/>
    </location>
</feature>
<evidence type="ECO:0000313" key="6">
    <source>
        <dbReference type="EMBL" id="MBN9669333.1"/>
    </source>
</evidence>
<dbReference type="InterPro" id="IPR032687">
    <property type="entry name" value="AraC-type_N"/>
</dbReference>
<evidence type="ECO:0000313" key="7">
    <source>
        <dbReference type="Proteomes" id="UP000664096"/>
    </source>
</evidence>
<dbReference type="PROSITE" id="PS01124">
    <property type="entry name" value="HTH_ARAC_FAMILY_2"/>
    <property type="match status" value="1"/>
</dbReference>
<comment type="caution">
    <text evidence="6">The sequence shown here is derived from an EMBL/GenBank/DDBJ whole genome shotgun (WGS) entry which is preliminary data.</text>
</comment>
<dbReference type="GO" id="GO:0003700">
    <property type="term" value="F:DNA-binding transcription factor activity"/>
    <property type="evidence" value="ECO:0007669"/>
    <property type="project" value="InterPro"/>
</dbReference>
<dbReference type="RefSeq" id="WP_207138903.1">
    <property type="nucleotide sequence ID" value="NZ_JAEKJZ010000001.1"/>
</dbReference>
<feature type="region of interest" description="Disordered" evidence="4">
    <location>
        <begin position="333"/>
        <end position="355"/>
    </location>
</feature>
<dbReference type="PANTHER" id="PTHR47894:SF4">
    <property type="entry name" value="HTH-TYPE TRANSCRIPTIONAL REGULATOR GADX"/>
    <property type="match status" value="1"/>
</dbReference>
<keyword evidence="1" id="KW-0805">Transcription regulation</keyword>
<proteinExistence type="predicted"/>
<dbReference type="InterPro" id="IPR018060">
    <property type="entry name" value="HTH_AraC"/>
</dbReference>
<dbReference type="Gene3D" id="1.10.10.60">
    <property type="entry name" value="Homeodomain-like"/>
    <property type="match status" value="1"/>
</dbReference>
<dbReference type="PANTHER" id="PTHR47894">
    <property type="entry name" value="HTH-TYPE TRANSCRIPTIONAL REGULATOR GADX"/>
    <property type="match status" value="1"/>
</dbReference>
<protein>
    <submittedName>
        <fullName evidence="6">Helix-turn-helix domain-containing protein</fullName>
    </submittedName>
</protein>
<dbReference type="EMBL" id="JAEKJZ010000001">
    <property type="protein sequence ID" value="MBN9669333.1"/>
    <property type="molecule type" value="Genomic_DNA"/>
</dbReference>
<dbReference type="AlphaFoldDB" id="A0A939EAG5"/>
<evidence type="ECO:0000256" key="1">
    <source>
        <dbReference type="ARBA" id="ARBA00023015"/>
    </source>
</evidence>
<dbReference type="SMART" id="SM00342">
    <property type="entry name" value="HTH_ARAC"/>
    <property type="match status" value="1"/>
</dbReference>
<organism evidence="6 7">
    <name type="scientific">Roseibium aggregatum</name>
    <dbReference type="NCBI Taxonomy" id="187304"/>
    <lineage>
        <taxon>Bacteria</taxon>
        <taxon>Pseudomonadati</taxon>
        <taxon>Pseudomonadota</taxon>
        <taxon>Alphaproteobacteria</taxon>
        <taxon>Hyphomicrobiales</taxon>
        <taxon>Stappiaceae</taxon>
        <taxon>Roseibium</taxon>
    </lineage>
</organism>
<dbReference type="Proteomes" id="UP000664096">
    <property type="component" value="Unassembled WGS sequence"/>
</dbReference>
<keyword evidence="3" id="KW-0804">Transcription</keyword>
<dbReference type="SUPFAM" id="SSF46689">
    <property type="entry name" value="Homeodomain-like"/>
    <property type="match status" value="1"/>
</dbReference>